<comment type="similarity">
    <text evidence="1 9">Belongs to the Arg-specific ADP-ribosyltransferase family.</text>
</comment>
<protein>
    <recommendedName>
        <fullName evidence="9">NAD(P)(+)--arginine ADP-ribosyltransferase</fullName>
        <ecNumber evidence="9">2.4.2.31</ecNumber>
    </recommendedName>
    <alternativeName>
        <fullName evidence="9">Mono(ADP-ribosyl)transferase</fullName>
    </alternativeName>
</protein>
<proteinExistence type="inferred from homology"/>
<dbReference type="SUPFAM" id="SSF56399">
    <property type="entry name" value="ADP-ribosylation"/>
    <property type="match status" value="1"/>
</dbReference>
<comment type="catalytic activity">
    <reaction evidence="7 9">
        <text>L-arginyl-[protein] + NAD(+) = N(omega)-(ADP-D-ribosyl)-L-arginyl-[protein] + nicotinamide + H(+)</text>
        <dbReference type="Rhea" id="RHEA:19149"/>
        <dbReference type="Rhea" id="RHEA-COMP:10532"/>
        <dbReference type="Rhea" id="RHEA-COMP:15087"/>
        <dbReference type="ChEBI" id="CHEBI:15378"/>
        <dbReference type="ChEBI" id="CHEBI:17154"/>
        <dbReference type="ChEBI" id="CHEBI:29965"/>
        <dbReference type="ChEBI" id="CHEBI:57540"/>
        <dbReference type="ChEBI" id="CHEBI:142554"/>
        <dbReference type="EC" id="2.4.2.31"/>
    </reaction>
</comment>
<dbReference type="Gene3D" id="3.90.176.10">
    <property type="entry name" value="Toxin ADP-ribosyltransferase, Chain A, domain 1"/>
    <property type="match status" value="1"/>
</dbReference>
<dbReference type="SUPFAM" id="SSF48452">
    <property type="entry name" value="TPR-like"/>
    <property type="match status" value="1"/>
</dbReference>
<evidence type="ECO:0000256" key="1">
    <source>
        <dbReference type="ARBA" id="ARBA00009558"/>
    </source>
</evidence>
<evidence type="ECO:0000256" key="4">
    <source>
        <dbReference type="ARBA" id="ARBA00022695"/>
    </source>
</evidence>
<sequence length="793" mass="91700">MSSKQLKEIRNFEQNTLIWLNDKLTDTHKINQIQFQLRQVINYLTIYSDVDECVDYISSNEQQHIYLIISHSLAEVILPLIHQISQIKLIYIFSPNDQHHDHLIPSIDKINGTFTDLTLLCNAIRDQTSNTKRRIQSACNASNFLLSSLPSSSKSRLDQQEAEFMYFRLLSEAIIALNHKQSTKDEFISLCNSQYSDNQCELDKIDEFHRTYSKEHAIRWYTRDSFLFRILNNALRTQDIDVLYKLGFFITDLHHQLKDLHRKQLTALSLPSVVYRGQFMNKDEFDYRIKNNIGGFLSINSFFSTSTKRDVASIFTGNSSSTDVNIESIVFEIKIEIEKCRQPFADIRSLSYMEEEDEILFSVATVFRVESVGRLDVEGVWLVRLIMNGEEDEELRILSKNIKDEIGELDNLNTFCGLLMKMGELGKAEEYCLMLIRDTPDDSSLMVRYYSNLSMFYNEQMEYDEALYWGEKALQICQDDTLMLGIILCNIGLSHVQKKNTIEAINYLSKAVNILEGLPHNHLGLVSAYLNLSVAYQAQGNYSKSEEFLYRIINFIRNSPSINYSLLARTYSQFGNLYYYQNKYDVALEYMFKCLNIQQRILPSKHKNLANSYTRLGLIYFNQSKYTEAYNSCQKALEIIGVSPEDPYIAPLMYILGECYLKRDNVSEAIACFDKAINAPTNSLFCDQESFVRVCTNLGGLYAERREWEKALNCCLKAIPVALVCNHSQLAIFYMISADLYSLINDFKSTAIYYELALDIAYQTLPADHTNIKLIKEHQSLFMLFAARGLKLN</sequence>
<keyword evidence="2 9" id="KW-0328">Glycosyltransferase</keyword>
<dbReference type="EC" id="2.4.2.31" evidence="9"/>
<dbReference type="GO" id="GO:0016779">
    <property type="term" value="F:nucleotidyltransferase activity"/>
    <property type="evidence" value="ECO:0007669"/>
    <property type="project" value="UniProtKB-KW"/>
</dbReference>
<keyword evidence="3 9" id="KW-0808">Transferase</keyword>
<comment type="caution">
    <text evidence="10">The sequence shown here is derived from an EMBL/GenBank/DDBJ whole genome shotgun (WGS) entry which is preliminary data.</text>
</comment>
<dbReference type="PANTHER" id="PTHR45641:SF19">
    <property type="entry name" value="NEPHROCYSTIN-3"/>
    <property type="match status" value="1"/>
</dbReference>
<dbReference type="Pfam" id="PF01129">
    <property type="entry name" value="ART"/>
    <property type="match status" value="1"/>
</dbReference>
<feature type="repeat" description="TPR" evidence="8">
    <location>
        <begin position="610"/>
        <end position="643"/>
    </location>
</feature>
<keyword evidence="6 8" id="KW-0802">TPR repeat</keyword>
<dbReference type="SUPFAM" id="SSF81901">
    <property type="entry name" value="HCP-like"/>
    <property type="match status" value="1"/>
</dbReference>
<dbReference type="EMBL" id="CAJNOJ010000279">
    <property type="protein sequence ID" value="CAF1364520.1"/>
    <property type="molecule type" value="Genomic_DNA"/>
</dbReference>
<accession>A0A815I776</accession>
<feature type="repeat" description="TPR" evidence="8">
    <location>
        <begin position="650"/>
        <end position="683"/>
    </location>
</feature>
<dbReference type="OrthoDB" id="5986190at2759"/>
<dbReference type="InterPro" id="IPR011990">
    <property type="entry name" value="TPR-like_helical_dom_sf"/>
</dbReference>
<keyword evidence="4" id="KW-0548">Nucleotidyltransferase</keyword>
<evidence type="ECO:0000313" key="11">
    <source>
        <dbReference type="Proteomes" id="UP000663852"/>
    </source>
</evidence>
<organism evidence="10 11">
    <name type="scientific">Adineta ricciae</name>
    <name type="common">Rotifer</name>
    <dbReference type="NCBI Taxonomy" id="249248"/>
    <lineage>
        <taxon>Eukaryota</taxon>
        <taxon>Metazoa</taxon>
        <taxon>Spiralia</taxon>
        <taxon>Gnathifera</taxon>
        <taxon>Rotifera</taxon>
        <taxon>Eurotatoria</taxon>
        <taxon>Bdelloidea</taxon>
        <taxon>Adinetida</taxon>
        <taxon>Adinetidae</taxon>
        <taxon>Adineta</taxon>
    </lineage>
</organism>
<evidence type="ECO:0000256" key="2">
    <source>
        <dbReference type="ARBA" id="ARBA00022676"/>
    </source>
</evidence>
<evidence type="ECO:0000256" key="6">
    <source>
        <dbReference type="ARBA" id="ARBA00022803"/>
    </source>
</evidence>
<keyword evidence="9" id="KW-0521">NADP</keyword>
<dbReference type="Pfam" id="PF13424">
    <property type="entry name" value="TPR_12"/>
    <property type="match status" value="3"/>
</dbReference>
<evidence type="ECO:0000256" key="7">
    <source>
        <dbReference type="ARBA" id="ARBA00047597"/>
    </source>
</evidence>
<dbReference type="SMART" id="SM00028">
    <property type="entry name" value="TPR"/>
    <property type="match status" value="8"/>
</dbReference>
<evidence type="ECO:0000256" key="9">
    <source>
        <dbReference type="RuleBase" id="RU361228"/>
    </source>
</evidence>
<dbReference type="Proteomes" id="UP000663852">
    <property type="component" value="Unassembled WGS sequence"/>
</dbReference>
<dbReference type="AlphaFoldDB" id="A0A815I776"/>
<gene>
    <name evidence="10" type="ORF">EDS130_LOCUS34017</name>
</gene>
<dbReference type="GO" id="GO:0106274">
    <property type="term" value="F:NAD+-protein-arginine ADP-ribosyltransferase activity"/>
    <property type="evidence" value="ECO:0007669"/>
    <property type="project" value="UniProtKB-EC"/>
</dbReference>
<dbReference type="InterPro" id="IPR019734">
    <property type="entry name" value="TPR_rpt"/>
</dbReference>
<dbReference type="Gene3D" id="1.25.40.10">
    <property type="entry name" value="Tetratricopeptide repeat domain"/>
    <property type="match status" value="3"/>
</dbReference>
<evidence type="ECO:0000313" key="10">
    <source>
        <dbReference type="EMBL" id="CAF1364520.1"/>
    </source>
</evidence>
<dbReference type="PROSITE" id="PS50005">
    <property type="entry name" value="TPR"/>
    <property type="match status" value="3"/>
</dbReference>
<keyword evidence="5" id="KW-0677">Repeat</keyword>
<dbReference type="PANTHER" id="PTHR45641">
    <property type="entry name" value="TETRATRICOPEPTIDE REPEAT PROTEIN (AFU_ORTHOLOGUE AFUA_6G03870)"/>
    <property type="match status" value="1"/>
</dbReference>
<evidence type="ECO:0000256" key="5">
    <source>
        <dbReference type="ARBA" id="ARBA00022737"/>
    </source>
</evidence>
<feature type="repeat" description="TPR" evidence="8">
    <location>
        <begin position="568"/>
        <end position="601"/>
    </location>
</feature>
<evidence type="ECO:0000256" key="3">
    <source>
        <dbReference type="ARBA" id="ARBA00022679"/>
    </source>
</evidence>
<keyword evidence="9" id="KW-0520">NAD</keyword>
<reference evidence="10" key="1">
    <citation type="submission" date="2021-02" db="EMBL/GenBank/DDBJ databases">
        <authorList>
            <person name="Nowell W R."/>
        </authorList>
    </citation>
    <scope>NUCLEOTIDE SEQUENCE</scope>
</reference>
<name>A0A815I776_ADIRI</name>
<dbReference type="PROSITE" id="PS51996">
    <property type="entry name" value="TR_MART"/>
    <property type="match status" value="1"/>
</dbReference>
<dbReference type="InterPro" id="IPR000768">
    <property type="entry name" value="ART"/>
</dbReference>
<evidence type="ECO:0000256" key="8">
    <source>
        <dbReference type="PROSITE-ProRule" id="PRU00339"/>
    </source>
</evidence>